<reference evidence="2 3" key="1">
    <citation type="submission" date="2020-10" db="EMBL/GenBank/DDBJ databases">
        <title>The Coptis chinensis genome and diversification of protoberbering-type alkaloids.</title>
        <authorList>
            <person name="Wang B."/>
            <person name="Shu S."/>
            <person name="Song C."/>
            <person name="Liu Y."/>
        </authorList>
    </citation>
    <scope>NUCLEOTIDE SEQUENCE [LARGE SCALE GENOMIC DNA]</scope>
    <source>
        <strain evidence="2">HL-2020</strain>
        <tissue evidence="2">Leaf</tissue>
    </source>
</reference>
<evidence type="ECO:0000313" key="2">
    <source>
        <dbReference type="EMBL" id="KAF9622625.1"/>
    </source>
</evidence>
<gene>
    <name evidence="2" type="ORF">IFM89_032524</name>
</gene>
<dbReference type="InterPro" id="IPR037523">
    <property type="entry name" value="VOC_core"/>
</dbReference>
<dbReference type="EMBL" id="JADFTS010000002">
    <property type="protein sequence ID" value="KAF9622625.1"/>
    <property type="molecule type" value="Genomic_DNA"/>
</dbReference>
<keyword evidence="3" id="KW-1185">Reference proteome</keyword>
<dbReference type="InterPro" id="IPR029068">
    <property type="entry name" value="Glyas_Bleomycin-R_OHBP_Dase"/>
</dbReference>
<dbReference type="PANTHER" id="PTHR47802">
    <property type="entry name" value="GLYOXALASE FAMILY PROTEIN, EXPRESSED"/>
    <property type="match status" value="1"/>
</dbReference>
<dbReference type="AlphaFoldDB" id="A0A835IP96"/>
<dbReference type="Proteomes" id="UP000631114">
    <property type="component" value="Unassembled WGS sequence"/>
</dbReference>
<evidence type="ECO:0000259" key="1">
    <source>
        <dbReference type="PROSITE" id="PS51819"/>
    </source>
</evidence>
<name>A0A835IP96_9MAGN</name>
<feature type="domain" description="VOC" evidence="1">
    <location>
        <begin position="8"/>
        <end position="141"/>
    </location>
</feature>
<dbReference type="CDD" id="cd07245">
    <property type="entry name" value="VOC_like"/>
    <property type="match status" value="1"/>
</dbReference>
<dbReference type="SUPFAM" id="SSF54593">
    <property type="entry name" value="Glyoxalase/Bleomycin resistance protein/Dihydroxybiphenyl dioxygenase"/>
    <property type="match status" value="1"/>
</dbReference>
<evidence type="ECO:0000313" key="3">
    <source>
        <dbReference type="Proteomes" id="UP000631114"/>
    </source>
</evidence>
<dbReference type="PROSITE" id="PS51819">
    <property type="entry name" value="VOC"/>
    <property type="match status" value="1"/>
</dbReference>
<sequence length="146" mass="16254">MAAAEGVSLNHISRESSDINRLANFYQEILGFERIEAPKLEFGVIWLKHPSSSLSLHLIERNPNYKLPEGPFSAATPGAVNDPEHLARGHHVAFGVTNYESFVQTLKDKGIPIFENRQPDGKTKQLFFFDPDGNGLEVGNWATAHK</sequence>
<organism evidence="2 3">
    <name type="scientific">Coptis chinensis</name>
    <dbReference type="NCBI Taxonomy" id="261450"/>
    <lineage>
        <taxon>Eukaryota</taxon>
        <taxon>Viridiplantae</taxon>
        <taxon>Streptophyta</taxon>
        <taxon>Embryophyta</taxon>
        <taxon>Tracheophyta</taxon>
        <taxon>Spermatophyta</taxon>
        <taxon>Magnoliopsida</taxon>
        <taxon>Ranunculales</taxon>
        <taxon>Ranunculaceae</taxon>
        <taxon>Coptidoideae</taxon>
        <taxon>Coptis</taxon>
    </lineage>
</organism>
<comment type="caution">
    <text evidence="2">The sequence shown here is derived from an EMBL/GenBank/DDBJ whole genome shotgun (WGS) entry which is preliminary data.</text>
</comment>
<accession>A0A835IP96</accession>
<dbReference type="InterPro" id="IPR004360">
    <property type="entry name" value="Glyas_Fos-R_dOase_dom"/>
</dbReference>
<protein>
    <recommendedName>
        <fullName evidence="1">VOC domain-containing protein</fullName>
    </recommendedName>
</protein>
<dbReference type="OrthoDB" id="16820at2759"/>
<dbReference type="Gene3D" id="3.10.180.10">
    <property type="entry name" value="2,3-Dihydroxybiphenyl 1,2-Dioxygenase, domain 1"/>
    <property type="match status" value="1"/>
</dbReference>
<proteinExistence type="predicted"/>
<dbReference type="PANTHER" id="PTHR47802:SF1">
    <property type="entry name" value="GLYOXALASE FAMILY PROTEIN, EXPRESSED"/>
    <property type="match status" value="1"/>
</dbReference>
<dbReference type="Pfam" id="PF00903">
    <property type="entry name" value="Glyoxalase"/>
    <property type="match status" value="1"/>
</dbReference>